<reference evidence="1" key="1">
    <citation type="submission" date="2023-08" db="EMBL/GenBank/DDBJ databases">
        <title>A de novo genome assembly of Solanum verrucosum Schlechtendal, a Mexican diploid species geographically isolated from the other diploid A-genome species in potato relatives.</title>
        <authorList>
            <person name="Hosaka K."/>
        </authorList>
    </citation>
    <scope>NUCLEOTIDE SEQUENCE</scope>
    <source>
        <tissue evidence="1">Young leaves</tissue>
    </source>
</reference>
<gene>
    <name evidence="1" type="ORF">MTR67_040067</name>
</gene>
<dbReference type="Proteomes" id="UP001234989">
    <property type="component" value="Chromosome 9"/>
</dbReference>
<protein>
    <submittedName>
        <fullName evidence="1">Uncharacterized protein</fullName>
    </submittedName>
</protein>
<organism evidence="1 2">
    <name type="scientific">Solanum verrucosum</name>
    <dbReference type="NCBI Taxonomy" id="315347"/>
    <lineage>
        <taxon>Eukaryota</taxon>
        <taxon>Viridiplantae</taxon>
        <taxon>Streptophyta</taxon>
        <taxon>Embryophyta</taxon>
        <taxon>Tracheophyta</taxon>
        <taxon>Spermatophyta</taxon>
        <taxon>Magnoliopsida</taxon>
        <taxon>eudicotyledons</taxon>
        <taxon>Gunneridae</taxon>
        <taxon>Pentapetalae</taxon>
        <taxon>asterids</taxon>
        <taxon>lamiids</taxon>
        <taxon>Solanales</taxon>
        <taxon>Solanaceae</taxon>
        <taxon>Solanoideae</taxon>
        <taxon>Solaneae</taxon>
        <taxon>Solanum</taxon>
    </lineage>
</organism>
<name>A0AAF0ZP49_SOLVR</name>
<evidence type="ECO:0000313" key="2">
    <source>
        <dbReference type="Proteomes" id="UP001234989"/>
    </source>
</evidence>
<dbReference type="AlphaFoldDB" id="A0AAF0ZP49"/>
<sequence length="161" mass="18470">MCSIPVEVKTHNLMSNSWRNVDNRCPPSVLFYNVWGKFVNGKLHWASTTAAFEYTTINVGNWNIVSIDLAYEKWGKVEKPIYGKGDIVSRLEVLGRNLFVFYNNKGMHVSIWVMMKYIVKNLGQGCLPSIMLIIHLCIMNYLISCQIKVNFGWICTKITKG</sequence>
<dbReference type="EMBL" id="CP133620">
    <property type="protein sequence ID" value="WMV46682.1"/>
    <property type="molecule type" value="Genomic_DNA"/>
</dbReference>
<accession>A0AAF0ZP49</accession>
<proteinExistence type="predicted"/>
<keyword evidence="2" id="KW-1185">Reference proteome</keyword>
<evidence type="ECO:0000313" key="1">
    <source>
        <dbReference type="EMBL" id="WMV46682.1"/>
    </source>
</evidence>